<feature type="domain" description="ApeA N-terminal" evidence="2">
    <location>
        <begin position="3"/>
        <end position="176"/>
    </location>
</feature>
<evidence type="ECO:0000259" key="1">
    <source>
        <dbReference type="Pfam" id="PF18739"/>
    </source>
</evidence>
<evidence type="ECO:0000313" key="3">
    <source>
        <dbReference type="EMBL" id="GAA4389220.1"/>
    </source>
</evidence>
<accession>A0ABP8JDP2</accession>
<gene>
    <name evidence="3" type="ORF">GCM10023147_15660</name>
</gene>
<dbReference type="InterPro" id="IPR041229">
    <property type="entry name" value="HEPN_Apea"/>
</dbReference>
<protein>
    <recommendedName>
        <fullName evidence="5">ApeA N-terminal domain-containing protein</fullName>
    </recommendedName>
</protein>
<evidence type="ECO:0000259" key="2">
    <source>
        <dbReference type="Pfam" id="PF18862"/>
    </source>
</evidence>
<dbReference type="InterPro" id="IPR041223">
    <property type="entry name" value="ApeA_NTD"/>
</dbReference>
<dbReference type="EMBL" id="BAABFR010000018">
    <property type="protein sequence ID" value="GAA4389220.1"/>
    <property type="molecule type" value="Genomic_DNA"/>
</dbReference>
<evidence type="ECO:0000313" key="4">
    <source>
        <dbReference type="Proteomes" id="UP001500635"/>
    </source>
</evidence>
<reference evidence="4" key="1">
    <citation type="journal article" date="2019" name="Int. J. Syst. Evol. Microbiol.">
        <title>The Global Catalogue of Microorganisms (GCM) 10K type strain sequencing project: providing services to taxonomists for standard genome sequencing and annotation.</title>
        <authorList>
            <consortium name="The Broad Institute Genomics Platform"/>
            <consortium name="The Broad Institute Genome Sequencing Center for Infectious Disease"/>
            <person name="Wu L."/>
            <person name="Ma J."/>
        </authorList>
    </citation>
    <scope>NUCLEOTIDE SEQUENCE [LARGE SCALE GENOMIC DNA]</scope>
    <source>
        <strain evidence="4">JCM 17688</strain>
    </source>
</reference>
<comment type="caution">
    <text evidence="3">The sequence shown here is derived from an EMBL/GenBank/DDBJ whole genome shotgun (WGS) entry which is preliminary data.</text>
</comment>
<feature type="domain" description="Apea-like HEPN" evidence="1">
    <location>
        <begin position="280"/>
        <end position="408"/>
    </location>
</feature>
<keyword evidence="4" id="KW-1185">Reference proteome</keyword>
<dbReference type="Pfam" id="PF18739">
    <property type="entry name" value="HEPN_Apea"/>
    <property type="match status" value="1"/>
</dbReference>
<dbReference type="Pfam" id="PF18862">
    <property type="entry name" value="ApeA_NTD1"/>
    <property type="match status" value="1"/>
</dbReference>
<sequence>MREFPVILGESVNHERLTLIRPYESRPSGVGFDLVPRRMTLRAQRVLKGLHIDEPDSAVFAAAHVRIENLDVWSGFVSFDRSALPGCTCPSARVIKHRDVVFTHNELRFRVRHRLGHFQFDQTRNHDGVACPSWAVLEIESDTPRPPDGFDDAIATWVDLVSFATRQACALTAFTLVHAEPRQTGVPRMTELGDGTHALRPTTVEREQKAQVYALWTVTPDPESARPVSLKDFTFLVEDRPLADWYNAWASLPAGCRPGINALLSLTYGRNTFVNSDFFAVASAAESIYRVYGDKAKPIDSAEFKRTLKAATKDLDETWAQRIKSAVRNEPEYVDKLKSLTALPDQQATATVIPDRDRWAREFKDARNGAAHALSRADVGAVHLHRLTQQTRTLLELVLMQKIGVAAEAQRMHALTNGAG</sequence>
<dbReference type="Proteomes" id="UP001500635">
    <property type="component" value="Unassembled WGS sequence"/>
</dbReference>
<organism evidence="3 4">
    <name type="scientific">Tsukamurella soli</name>
    <dbReference type="NCBI Taxonomy" id="644556"/>
    <lineage>
        <taxon>Bacteria</taxon>
        <taxon>Bacillati</taxon>
        <taxon>Actinomycetota</taxon>
        <taxon>Actinomycetes</taxon>
        <taxon>Mycobacteriales</taxon>
        <taxon>Tsukamurellaceae</taxon>
        <taxon>Tsukamurella</taxon>
    </lineage>
</organism>
<proteinExistence type="predicted"/>
<name>A0ABP8JDP2_9ACTN</name>
<evidence type="ECO:0008006" key="5">
    <source>
        <dbReference type="Google" id="ProtNLM"/>
    </source>
</evidence>